<keyword evidence="9" id="KW-0675">Receptor</keyword>
<dbReference type="GO" id="GO:0004930">
    <property type="term" value="F:G protein-coupled receptor activity"/>
    <property type="evidence" value="ECO:0007669"/>
    <property type="project" value="UniProtKB-KW"/>
</dbReference>
<dbReference type="GeneID" id="106723151"/>
<feature type="domain" description="G-protein coupled receptors family 1 profile" evidence="11">
    <location>
        <begin position="41"/>
        <end position="290"/>
    </location>
</feature>
<feature type="transmembrane region" description="Helical" evidence="10">
    <location>
        <begin position="141"/>
        <end position="164"/>
    </location>
</feature>
<dbReference type="InterPro" id="IPR017452">
    <property type="entry name" value="GPCR_Rhodpsn_7TM"/>
</dbReference>
<evidence type="ECO:0000256" key="2">
    <source>
        <dbReference type="ARBA" id="ARBA00022475"/>
    </source>
</evidence>
<feature type="transmembrane region" description="Helical" evidence="10">
    <location>
        <begin position="273"/>
        <end position="292"/>
    </location>
</feature>
<dbReference type="GO" id="GO:0004984">
    <property type="term" value="F:olfactory receptor activity"/>
    <property type="evidence" value="ECO:0007669"/>
    <property type="project" value="InterPro"/>
</dbReference>
<dbReference type="AlphaFoldDB" id="A0A1U8DQ10"/>
<dbReference type="PROSITE" id="PS00237">
    <property type="entry name" value="G_PROTEIN_RECEP_F1_1"/>
    <property type="match status" value="1"/>
</dbReference>
<name>A0A1U8DQ10_ALLSI</name>
<comment type="subcellular location">
    <subcellularLocation>
        <location evidence="1 10">Cell membrane</location>
        <topology evidence="1 10">Multi-pass membrane protein</topology>
    </subcellularLocation>
</comment>
<feature type="transmembrane region" description="Helical" evidence="10">
    <location>
        <begin position="98"/>
        <end position="120"/>
    </location>
</feature>
<comment type="similarity">
    <text evidence="9">Belongs to the G-protein coupled receptor 1 family.</text>
</comment>
<dbReference type="PANTHER" id="PTHR26453">
    <property type="entry name" value="OLFACTORY RECEPTOR"/>
    <property type="match status" value="1"/>
</dbReference>
<feature type="transmembrane region" description="Helical" evidence="10">
    <location>
        <begin position="202"/>
        <end position="226"/>
    </location>
</feature>
<evidence type="ECO:0000256" key="10">
    <source>
        <dbReference type="RuleBase" id="RU363047"/>
    </source>
</evidence>
<evidence type="ECO:0000256" key="9">
    <source>
        <dbReference type="RuleBase" id="RU000688"/>
    </source>
</evidence>
<evidence type="ECO:0000256" key="6">
    <source>
        <dbReference type="ARBA" id="ARBA00022989"/>
    </source>
</evidence>
<accession>A0A1U8DQ10</accession>
<evidence type="ECO:0000256" key="8">
    <source>
        <dbReference type="ARBA" id="ARBA00023224"/>
    </source>
</evidence>
<dbReference type="KEGG" id="asn:106723151"/>
<evidence type="ECO:0000256" key="3">
    <source>
        <dbReference type="ARBA" id="ARBA00022606"/>
    </source>
</evidence>
<feature type="transmembrane region" description="Helical" evidence="10">
    <location>
        <begin position="61"/>
        <end position="86"/>
    </location>
</feature>
<dbReference type="PRINTS" id="PR00237">
    <property type="entry name" value="GPCRRHODOPSN"/>
</dbReference>
<dbReference type="Gene3D" id="1.20.1070.10">
    <property type="entry name" value="Rhodopsin 7-helix transmembrane proteins"/>
    <property type="match status" value="1"/>
</dbReference>
<dbReference type="InterPro" id="IPR000276">
    <property type="entry name" value="GPCR_Rhodpsn"/>
</dbReference>
<dbReference type="Pfam" id="PF13853">
    <property type="entry name" value="7tm_4"/>
    <property type="match status" value="1"/>
</dbReference>
<keyword evidence="2 10" id="KW-1003">Cell membrane</keyword>
<sequence length="312" mass="35863">MIWANQTVVTEFILLGFPTLKQFQFLLFVVILVIYITSLLGNILIILITMVDPALSSPMYFFLRNLSFLEICFTLVVVPKLLAILFSENKSISFSGCIAQMFFFFFLGTVECFLLVAMAYDRYIAIRYPLRYTSIMNRRMCIQIMLTLWISGIPMGTVQVKWLFSFPFCGPNEVDHFFCDGPPLIELVCADTYKFEMHSLTATVIIIMVPFVLIIVSYICIIHTVLRMTSAEGRYKAFSTCSSHLMVVILFYGTSSLTYIWPKSSYSPDTKKILSLSYTVITPMLNPIIYSLRNNEVKGAMWRTLSRKRSSW</sequence>
<evidence type="ECO:0000256" key="7">
    <source>
        <dbReference type="ARBA" id="ARBA00023136"/>
    </source>
</evidence>
<keyword evidence="5 10" id="KW-0552">Olfaction</keyword>
<keyword evidence="8 9" id="KW-0807">Transducer</keyword>
<evidence type="ECO:0000313" key="13">
    <source>
        <dbReference type="RefSeq" id="XP_014382431.1"/>
    </source>
</evidence>
<organism evidence="12 13">
    <name type="scientific">Alligator sinensis</name>
    <name type="common">Chinese alligator</name>
    <dbReference type="NCBI Taxonomy" id="38654"/>
    <lineage>
        <taxon>Eukaryota</taxon>
        <taxon>Metazoa</taxon>
        <taxon>Chordata</taxon>
        <taxon>Craniata</taxon>
        <taxon>Vertebrata</taxon>
        <taxon>Euteleostomi</taxon>
        <taxon>Archelosauria</taxon>
        <taxon>Archosauria</taxon>
        <taxon>Crocodylia</taxon>
        <taxon>Alligatoridae</taxon>
        <taxon>Alligatorinae</taxon>
        <taxon>Alligator</taxon>
    </lineage>
</organism>
<dbReference type="PROSITE" id="PS50262">
    <property type="entry name" value="G_PROTEIN_RECEP_F1_2"/>
    <property type="match status" value="1"/>
</dbReference>
<dbReference type="CDD" id="cd15225">
    <property type="entry name" value="7tmA_OR10A-like"/>
    <property type="match status" value="1"/>
</dbReference>
<dbReference type="InterPro" id="IPR000725">
    <property type="entry name" value="Olfact_rcpt"/>
</dbReference>
<dbReference type="Proteomes" id="UP000189705">
    <property type="component" value="Unplaced"/>
</dbReference>
<dbReference type="RefSeq" id="XP_014382431.1">
    <property type="nucleotide sequence ID" value="XM_014526945.1"/>
</dbReference>
<keyword evidence="12" id="KW-1185">Reference proteome</keyword>
<dbReference type="InParanoid" id="A0A1U8DQ10"/>
<keyword evidence="6 10" id="KW-1133">Transmembrane helix</keyword>
<gene>
    <name evidence="13" type="primary">LOC106723151</name>
</gene>
<feature type="transmembrane region" description="Helical" evidence="10">
    <location>
        <begin position="238"/>
        <end position="261"/>
    </location>
</feature>
<dbReference type="GO" id="GO:0005886">
    <property type="term" value="C:plasma membrane"/>
    <property type="evidence" value="ECO:0007669"/>
    <property type="project" value="UniProtKB-SubCell"/>
</dbReference>
<evidence type="ECO:0000259" key="11">
    <source>
        <dbReference type="PROSITE" id="PS50262"/>
    </source>
</evidence>
<reference evidence="13" key="1">
    <citation type="submission" date="2025-08" db="UniProtKB">
        <authorList>
            <consortium name="RefSeq"/>
        </authorList>
    </citation>
    <scope>IDENTIFICATION</scope>
</reference>
<dbReference type="SUPFAM" id="SSF81321">
    <property type="entry name" value="Family A G protein-coupled receptor-like"/>
    <property type="match status" value="1"/>
</dbReference>
<evidence type="ECO:0000256" key="5">
    <source>
        <dbReference type="ARBA" id="ARBA00022725"/>
    </source>
</evidence>
<feature type="transmembrane region" description="Helical" evidence="10">
    <location>
        <begin position="25"/>
        <end position="49"/>
    </location>
</feature>
<keyword evidence="3 10" id="KW-0716">Sensory transduction</keyword>
<dbReference type="PRINTS" id="PR00245">
    <property type="entry name" value="OLFACTORYR"/>
</dbReference>
<keyword evidence="7 10" id="KW-0472">Membrane</keyword>
<evidence type="ECO:0000313" key="12">
    <source>
        <dbReference type="Proteomes" id="UP000189705"/>
    </source>
</evidence>
<evidence type="ECO:0000256" key="1">
    <source>
        <dbReference type="ARBA" id="ARBA00004651"/>
    </source>
</evidence>
<protein>
    <recommendedName>
        <fullName evidence="10">Olfactory receptor</fullName>
    </recommendedName>
</protein>
<dbReference type="FunFam" id="1.20.1070.10:FF:000001">
    <property type="entry name" value="Olfactory receptor"/>
    <property type="match status" value="1"/>
</dbReference>
<dbReference type="OrthoDB" id="9975554at2759"/>
<proteinExistence type="inferred from homology"/>
<evidence type="ECO:0000256" key="4">
    <source>
        <dbReference type="ARBA" id="ARBA00022692"/>
    </source>
</evidence>
<keyword evidence="9" id="KW-0297">G-protein coupled receptor</keyword>
<keyword evidence="4 9" id="KW-0812">Transmembrane</keyword>